<sequence>MMAPAQNLLRRHCDSYGSFFDQTGLQLCERSDLMAEKDASNTGSNDQEKSKEKAASGEAAGSYRGWLQLGTGASRAGVAPGDPAAGTSSGTGERPQAPPGLTRLAPSHPALTASLGHHPWWFWSPRPTASGATMAPSPMPSRWGMQPSEFLGPSLAIGSHIRVVSPPPRPQAGMWLLLKAAQNQTKEPLLPQIPKSYLRIKDGRMTARILLKYLANKLGLEDGSEPCQKLGHEPSSLRGPENKAPIAAPVQLSCRGQQIPPLMTLHQVRDQVWCSTEATVLLPPESASITDHLITLHYSRRLIVVSETAKE</sequence>
<dbReference type="PANTHER" id="PTHR47290">
    <property type="entry name" value="RING FINGER PROTEIN"/>
    <property type="match status" value="1"/>
</dbReference>
<feature type="region of interest" description="Disordered" evidence="1">
    <location>
        <begin position="73"/>
        <end position="107"/>
    </location>
</feature>
<evidence type="ECO:0000313" key="2">
    <source>
        <dbReference type="EMBL" id="URE15810.1"/>
    </source>
</evidence>
<organism evidence="2 3">
    <name type="scientific">Musa troglodytarum</name>
    <name type="common">fe'i banana</name>
    <dbReference type="NCBI Taxonomy" id="320322"/>
    <lineage>
        <taxon>Eukaryota</taxon>
        <taxon>Viridiplantae</taxon>
        <taxon>Streptophyta</taxon>
        <taxon>Embryophyta</taxon>
        <taxon>Tracheophyta</taxon>
        <taxon>Spermatophyta</taxon>
        <taxon>Magnoliopsida</taxon>
        <taxon>Liliopsida</taxon>
        <taxon>Zingiberales</taxon>
        <taxon>Musaceae</taxon>
        <taxon>Musa</taxon>
    </lineage>
</organism>
<dbReference type="AlphaFoldDB" id="A0A9E7GJF8"/>
<reference evidence="2" key="1">
    <citation type="submission" date="2022-05" db="EMBL/GenBank/DDBJ databases">
        <title>The Musa troglodytarum L. genome provides insights into the mechanism of non-climacteric behaviour and enrichment of carotenoids.</title>
        <authorList>
            <person name="Wang J."/>
        </authorList>
    </citation>
    <scope>NUCLEOTIDE SEQUENCE</scope>
    <source>
        <tissue evidence="2">Leaf</tissue>
    </source>
</reference>
<feature type="region of interest" description="Disordered" evidence="1">
    <location>
        <begin position="36"/>
        <end position="60"/>
    </location>
</feature>
<keyword evidence="3" id="KW-1185">Reference proteome</keyword>
<dbReference type="EMBL" id="CP097509">
    <property type="protein sequence ID" value="URE15810.1"/>
    <property type="molecule type" value="Genomic_DNA"/>
</dbReference>
<dbReference type="PANTHER" id="PTHR47290:SF4">
    <property type="entry name" value="RING FINGER PROTEIN"/>
    <property type="match status" value="1"/>
</dbReference>
<proteinExistence type="predicted"/>
<dbReference type="OrthoDB" id="1932457at2759"/>
<feature type="compositionally biased region" description="Basic and acidic residues" evidence="1">
    <location>
        <begin position="46"/>
        <end position="55"/>
    </location>
</feature>
<name>A0A9E7GJF8_9LILI</name>
<dbReference type="InterPro" id="IPR044171">
    <property type="entry name" value="LAX2-like"/>
</dbReference>
<protein>
    <submittedName>
        <fullName evidence="2">Uncharacterized protein</fullName>
    </submittedName>
</protein>
<evidence type="ECO:0000313" key="3">
    <source>
        <dbReference type="Proteomes" id="UP001055439"/>
    </source>
</evidence>
<dbReference type="Proteomes" id="UP001055439">
    <property type="component" value="Chromosome 7"/>
</dbReference>
<evidence type="ECO:0000256" key="1">
    <source>
        <dbReference type="SAM" id="MobiDB-lite"/>
    </source>
</evidence>
<gene>
    <name evidence="2" type="ORF">MUK42_10794</name>
</gene>
<accession>A0A9E7GJF8</accession>